<dbReference type="AlphaFoldDB" id="A0AAP2Z654"/>
<name>A0AAP2Z654_9EURY</name>
<keyword evidence="4" id="KW-1185">Reference proteome</keyword>
<evidence type="ECO:0000313" key="3">
    <source>
        <dbReference type="EMBL" id="MCU4751427.1"/>
    </source>
</evidence>
<dbReference type="SUPFAM" id="SSF56529">
    <property type="entry name" value="FAH"/>
    <property type="match status" value="1"/>
</dbReference>
<gene>
    <name evidence="3" type="ORF">OB919_05455</name>
</gene>
<keyword evidence="3" id="KW-0378">Hydrolase</keyword>
<dbReference type="GO" id="GO:0018773">
    <property type="term" value="F:acetylpyruvate hydrolase activity"/>
    <property type="evidence" value="ECO:0007669"/>
    <property type="project" value="TreeGrafter"/>
</dbReference>
<dbReference type="PANTHER" id="PTHR11820:SF7">
    <property type="entry name" value="ACYLPYRUVASE FAHD1, MITOCHONDRIAL"/>
    <property type="match status" value="1"/>
</dbReference>
<dbReference type="InterPro" id="IPR011234">
    <property type="entry name" value="Fumarylacetoacetase-like_C"/>
</dbReference>
<accession>A0AAP2Z654</accession>
<organism evidence="3 4">
    <name type="scientific">Natronosalvus hydrolyticus</name>
    <dbReference type="NCBI Taxonomy" id="2979988"/>
    <lineage>
        <taxon>Archaea</taxon>
        <taxon>Methanobacteriati</taxon>
        <taxon>Methanobacteriota</taxon>
        <taxon>Stenosarchaea group</taxon>
        <taxon>Halobacteria</taxon>
        <taxon>Halobacteriales</taxon>
        <taxon>Natrialbaceae</taxon>
        <taxon>Natronosalvus</taxon>
    </lineage>
</organism>
<dbReference type="Gene3D" id="3.90.850.10">
    <property type="entry name" value="Fumarylacetoacetase-like, C-terminal domain"/>
    <property type="match status" value="1"/>
</dbReference>
<dbReference type="Pfam" id="PF01557">
    <property type="entry name" value="FAA_hydrolase"/>
    <property type="match status" value="1"/>
</dbReference>
<sequence>MTRLAQTVNGVSMIGDEEGFMPLSAAYPELETVDDALRTAANNDLAIPESASGERTSPDNLSFGSPLTEIGKLWGIGLNYAEHASDLDETRPTEPASFMKPATAVVGPGGPIRLPPEDLTSRVTAEAELGVVIGRSCKGISKDEADQVIAGYLPIIDMTAEDILEKNPRYLTRSKSFDSFIVFGSWITTTDEVGSLENVRVKTTVNGRVNAENTVSNMMTPPHDLVSYHSHVMTLEPGDIISTGTPGAHVIRSGDKVKADVGAVGSVSAHVVQD</sequence>
<dbReference type="EMBL" id="JAOPJZ010000002">
    <property type="protein sequence ID" value="MCU4751427.1"/>
    <property type="molecule type" value="Genomic_DNA"/>
</dbReference>
<keyword evidence="1" id="KW-0479">Metal-binding</keyword>
<dbReference type="GO" id="GO:0046872">
    <property type="term" value="F:metal ion binding"/>
    <property type="evidence" value="ECO:0007669"/>
    <property type="project" value="UniProtKB-KW"/>
</dbReference>
<protein>
    <submittedName>
        <fullName evidence="3">Fumarylacetoacetate hydrolase family protein</fullName>
    </submittedName>
</protein>
<dbReference type="PANTHER" id="PTHR11820">
    <property type="entry name" value="ACYLPYRUVASE"/>
    <property type="match status" value="1"/>
</dbReference>
<comment type="caution">
    <text evidence="3">The sequence shown here is derived from an EMBL/GenBank/DDBJ whole genome shotgun (WGS) entry which is preliminary data.</text>
</comment>
<dbReference type="RefSeq" id="WP_342807177.1">
    <property type="nucleotide sequence ID" value="NZ_JAOPJZ010000002.1"/>
</dbReference>
<dbReference type="InterPro" id="IPR036663">
    <property type="entry name" value="Fumarylacetoacetase_C_sf"/>
</dbReference>
<evidence type="ECO:0000256" key="1">
    <source>
        <dbReference type="ARBA" id="ARBA00022723"/>
    </source>
</evidence>
<dbReference type="Proteomes" id="UP001321047">
    <property type="component" value="Unassembled WGS sequence"/>
</dbReference>
<feature type="domain" description="Fumarylacetoacetase-like C-terminal" evidence="2">
    <location>
        <begin position="72"/>
        <end position="272"/>
    </location>
</feature>
<proteinExistence type="predicted"/>
<reference evidence="3 4" key="1">
    <citation type="submission" date="2022-09" db="EMBL/GenBank/DDBJ databases">
        <title>Enrichment on poylsaccharides allowed isolation of novel metabolic and taxonomic groups of Haloarchaea.</title>
        <authorList>
            <person name="Sorokin D.Y."/>
            <person name="Elcheninov A.G."/>
            <person name="Khizhniak T.V."/>
            <person name="Kolganova T.V."/>
            <person name="Kublanov I.V."/>
        </authorList>
    </citation>
    <scope>NUCLEOTIDE SEQUENCE [LARGE SCALE GENOMIC DNA]</scope>
    <source>
        <strain evidence="3 4">AArc-curdl1</strain>
    </source>
</reference>
<evidence type="ECO:0000259" key="2">
    <source>
        <dbReference type="Pfam" id="PF01557"/>
    </source>
</evidence>
<evidence type="ECO:0000313" key="4">
    <source>
        <dbReference type="Proteomes" id="UP001321047"/>
    </source>
</evidence>